<keyword evidence="2" id="KW-1185">Reference proteome</keyword>
<dbReference type="EMBL" id="JAYGHT010000132">
    <property type="protein sequence ID" value="MEA5521346.1"/>
    <property type="molecule type" value="Genomic_DNA"/>
</dbReference>
<evidence type="ECO:0000313" key="1">
    <source>
        <dbReference type="EMBL" id="MEA5521346.1"/>
    </source>
</evidence>
<gene>
    <name evidence="1" type="ORF">VB854_20615</name>
</gene>
<proteinExistence type="predicted"/>
<reference evidence="1 2" key="1">
    <citation type="submission" date="2023-12" db="EMBL/GenBank/DDBJ databases">
        <title>Baltic Sea Cyanobacteria.</title>
        <authorList>
            <person name="Delbaje E."/>
            <person name="Fewer D.P."/>
            <person name="Shishido T.K."/>
        </authorList>
    </citation>
    <scope>NUCLEOTIDE SEQUENCE [LARGE SCALE GENOMIC DNA]</scope>
    <source>
        <strain evidence="1 2">CCNP 1315</strain>
    </source>
</reference>
<evidence type="ECO:0000313" key="2">
    <source>
        <dbReference type="Proteomes" id="UP001301728"/>
    </source>
</evidence>
<protein>
    <submittedName>
        <fullName evidence="1">Uncharacterized protein</fullName>
    </submittedName>
</protein>
<accession>A0ABU5U366</accession>
<dbReference type="RefSeq" id="WP_323219885.1">
    <property type="nucleotide sequence ID" value="NZ_JAYGHT010000132.1"/>
</dbReference>
<comment type="caution">
    <text evidence="1">The sequence shown here is derived from an EMBL/GenBank/DDBJ whole genome shotgun (WGS) entry which is preliminary data.</text>
</comment>
<organism evidence="1 2">
    <name type="scientific">Limnoraphis robusta CCNP1315</name>
    <dbReference type="NCBI Taxonomy" id="3110306"/>
    <lineage>
        <taxon>Bacteria</taxon>
        <taxon>Bacillati</taxon>
        <taxon>Cyanobacteriota</taxon>
        <taxon>Cyanophyceae</taxon>
        <taxon>Oscillatoriophycideae</taxon>
        <taxon>Oscillatoriales</taxon>
        <taxon>Sirenicapillariaceae</taxon>
        <taxon>Limnoraphis</taxon>
    </lineage>
</organism>
<name>A0ABU5U366_9CYAN</name>
<sequence length="117" mass="14240">MPIVSEVPEHLRRVEYKRSTKRGRIFAEDRYTQKKLDEWEAQGEEKARKGYPRFKKLQKQFINTHPTWYIAIDVDCGYYLLDEDWENLFWRIKRYCPKVSSMIIYKINSEDGTWGNI</sequence>
<dbReference type="Proteomes" id="UP001301728">
    <property type="component" value="Unassembled WGS sequence"/>
</dbReference>